<keyword evidence="2" id="KW-1185">Reference proteome</keyword>
<protein>
    <submittedName>
        <fullName evidence="1">Uncharacterized protein</fullName>
    </submittedName>
</protein>
<reference evidence="1 2" key="1">
    <citation type="journal article" date="2019" name="Nat. Ecol. Evol.">
        <title>Megaphylogeny resolves global patterns of mushroom evolution.</title>
        <authorList>
            <person name="Varga T."/>
            <person name="Krizsan K."/>
            <person name="Foldi C."/>
            <person name="Dima B."/>
            <person name="Sanchez-Garcia M."/>
            <person name="Sanchez-Ramirez S."/>
            <person name="Szollosi G.J."/>
            <person name="Szarkandi J.G."/>
            <person name="Papp V."/>
            <person name="Albert L."/>
            <person name="Andreopoulos W."/>
            <person name="Angelini C."/>
            <person name="Antonin V."/>
            <person name="Barry K.W."/>
            <person name="Bougher N.L."/>
            <person name="Buchanan P."/>
            <person name="Buyck B."/>
            <person name="Bense V."/>
            <person name="Catcheside P."/>
            <person name="Chovatia M."/>
            <person name="Cooper J."/>
            <person name="Damon W."/>
            <person name="Desjardin D."/>
            <person name="Finy P."/>
            <person name="Geml J."/>
            <person name="Haridas S."/>
            <person name="Hughes K."/>
            <person name="Justo A."/>
            <person name="Karasinski D."/>
            <person name="Kautmanova I."/>
            <person name="Kiss B."/>
            <person name="Kocsube S."/>
            <person name="Kotiranta H."/>
            <person name="LaButti K.M."/>
            <person name="Lechner B.E."/>
            <person name="Liimatainen K."/>
            <person name="Lipzen A."/>
            <person name="Lukacs Z."/>
            <person name="Mihaltcheva S."/>
            <person name="Morgado L.N."/>
            <person name="Niskanen T."/>
            <person name="Noordeloos M.E."/>
            <person name="Ohm R.A."/>
            <person name="Ortiz-Santana B."/>
            <person name="Ovrebo C."/>
            <person name="Racz N."/>
            <person name="Riley R."/>
            <person name="Savchenko A."/>
            <person name="Shiryaev A."/>
            <person name="Soop K."/>
            <person name="Spirin V."/>
            <person name="Szebenyi C."/>
            <person name="Tomsovsky M."/>
            <person name="Tulloss R.E."/>
            <person name="Uehling J."/>
            <person name="Grigoriev I.V."/>
            <person name="Vagvolgyi C."/>
            <person name="Papp T."/>
            <person name="Martin F.M."/>
            <person name="Miettinen O."/>
            <person name="Hibbett D.S."/>
            <person name="Nagy L.G."/>
        </authorList>
    </citation>
    <scope>NUCLEOTIDE SEQUENCE [LARGE SCALE GENOMIC DNA]</scope>
    <source>
        <strain evidence="1 2">HHB13444</strain>
    </source>
</reference>
<name>A0A5C3NW79_9APHY</name>
<dbReference type="AlphaFoldDB" id="A0A5C3NW79"/>
<gene>
    <name evidence="1" type="ORF">K466DRAFT_343576</name>
</gene>
<dbReference type="InParanoid" id="A0A5C3NW79"/>
<dbReference type="EMBL" id="ML211622">
    <property type="protein sequence ID" value="TFK81312.1"/>
    <property type="molecule type" value="Genomic_DNA"/>
</dbReference>
<sequence>MVPMHMTVTAKRVGHKAASLLVTRLGAHAEGVFTAQWATQGHQGRMTESPYRTYVRRCIYAVWRSPGYGPRPSCSTLWYQCVFLFLLRSPYAWPALSESRTRNCCVNASSRETHHAPCTMHITALTCTQTLTRVYLVRSVVTDDRRFTPRRTAARPRSDVASVRLVVSRYLPLIRAVRHWSQSH</sequence>
<accession>A0A5C3NW79</accession>
<proteinExistence type="predicted"/>
<organism evidence="1 2">
    <name type="scientific">Polyporus arcularius HHB13444</name>
    <dbReference type="NCBI Taxonomy" id="1314778"/>
    <lineage>
        <taxon>Eukaryota</taxon>
        <taxon>Fungi</taxon>
        <taxon>Dikarya</taxon>
        <taxon>Basidiomycota</taxon>
        <taxon>Agaricomycotina</taxon>
        <taxon>Agaricomycetes</taxon>
        <taxon>Polyporales</taxon>
        <taxon>Polyporaceae</taxon>
        <taxon>Polyporus</taxon>
    </lineage>
</organism>
<evidence type="ECO:0000313" key="2">
    <source>
        <dbReference type="Proteomes" id="UP000308197"/>
    </source>
</evidence>
<dbReference type="Proteomes" id="UP000308197">
    <property type="component" value="Unassembled WGS sequence"/>
</dbReference>
<evidence type="ECO:0000313" key="1">
    <source>
        <dbReference type="EMBL" id="TFK81312.1"/>
    </source>
</evidence>